<dbReference type="PROSITE" id="PS52016">
    <property type="entry name" value="TONB_DEPENDENT_REC_3"/>
    <property type="match status" value="1"/>
</dbReference>
<keyword evidence="4" id="KW-0410">Iron transport</keyword>
<keyword evidence="9 11" id="KW-0472">Membrane</keyword>
<evidence type="ECO:0000256" key="8">
    <source>
        <dbReference type="ARBA" id="ARBA00023077"/>
    </source>
</evidence>
<dbReference type="GO" id="GO:0009279">
    <property type="term" value="C:cell outer membrane"/>
    <property type="evidence" value="ECO:0007669"/>
    <property type="project" value="UniProtKB-SubCell"/>
</dbReference>
<evidence type="ECO:0000313" key="16">
    <source>
        <dbReference type="Proteomes" id="UP000193450"/>
    </source>
</evidence>
<dbReference type="STRING" id="716816.BST96_09185"/>
<keyword evidence="10 11" id="KW-0998">Cell outer membrane</keyword>
<dbReference type="PANTHER" id="PTHR32552:SF81">
    <property type="entry name" value="TONB-DEPENDENT OUTER MEMBRANE RECEPTOR"/>
    <property type="match status" value="1"/>
</dbReference>
<evidence type="ECO:0000256" key="12">
    <source>
        <dbReference type="RuleBase" id="RU003357"/>
    </source>
</evidence>
<evidence type="ECO:0000256" key="10">
    <source>
        <dbReference type="ARBA" id="ARBA00023237"/>
    </source>
</evidence>
<dbReference type="Gene3D" id="2.40.170.20">
    <property type="entry name" value="TonB-dependent receptor, beta-barrel domain"/>
    <property type="match status" value="2"/>
</dbReference>
<evidence type="ECO:0000256" key="9">
    <source>
        <dbReference type="ARBA" id="ARBA00023136"/>
    </source>
</evidence>
<dbReference type="InterPro" id="IPR012910">
    <property type="entry name" value="Plug_dom"/>
</dbReference>
<evidence type="ECO:0000256" key="7">
    <source>
        <dbReference type="ARBA" id="ARBA00023065"/>
    </source>
</evidence>
<protein>
    <recommendedName>
        <fullName evidence="17">TonB-dependent receptor</fullName>
    </recommendedName>
</protein>
<evidence type="ECO:0000256" key="1">
    <source>
        <dbReference type="ARBA" id="ARBA00004571"/>
    </source>
</evidence>
<dbReference type="InterPro" id="IPR039426">
    <property type="entry name" value="TonB-dep_rcpt-like"/>
</dbReference>
<keyword evidence="5 11" id="KW-0812">Transmembrane</keyword>
<accession>A0A1X9N891</accession>
<dbReference type="RefSeq" id="WP_169713956.1">
    <property type="nucleotide sequence ID" value="NZ_CP019343.1"/>
</dbReference>
<evidence type="ECO:0000256" key="2">
    <source>
        <dbReference type="ARBA" id="ARBA00022448"/>
    </source>
</evidence>
<dbReference type="InterPro" id="IPR036942">
    <property type="entry name" value="Beta-barrel_TonB_sf"/>
</dbReference>
<keyword evidence="6" id="KW-0408">Iron</keyword>
<proteinExistence type="inferred from homology"/>
<keyword evidence="8 12" id="KW-0798">TonB box</keyword>
<reference evidence="15 16" key="1">
    <citation type="submission" date="2016-11" db="EMBL/GenBank/DDBJ databases">
        <title>Trade-off between light-utilization and light-protection in marine flavobacteria.</title>
        <authorList>
            <person name="Kumagai Y."/>
        </authorList>
    </citation>
    <scope>NUCLEOTIDE SEQUENCE [LARGE SCALE GENOMIC DNA]</scope>
    <source>
        <strain evidence="15 16">NBRC 107125</strain>
    </source>
</reference>
<dbReference type="AlphaFoldDB" id="A0A1X9N891"/>
<dbReference type="PANTHER" id="PTHR32552">
    <property type="entry name" value="FERRICHROME IRON RECEPTOR-RELATED"/>
    <property type="match status" value="1"/>
</dbReference>
<evidence type="ECO:0000259" key="13">
    <source>
        <dbReference type="Pfam" id="PF00593"/>
    </source>
</evidence>
<evidence type="ECO:0000256" key="5">
    <source>
        <dbReference type="ARBA" id="ARBA00022692"/>
    </source>
</evidence>
<evidence type="ECO:0000256" key="4">
    <source>
        <dbReference type="ARBA" id="ARBA00022496"/>
    </source>
</evidence>
<keyword evidence="2 11" id="KW-0813">Transport</keyword>
<dbReference type="Pfam" id="PF07715">
    <property type="entry name" value="Plug"/>
    <property type="match status" value="1"/>
</dbReference>
<dbReference type="KEGG" id="osg:BST96_09185"/>
<evidence type="ECO:0000256" key="11">
    <source>
        <dbReference type="PROSITE-ProRule" id="PRU01360"/>
    </source>
</evidence>
<evidence type="ECO:0000256" key="6">
    <source>
        <dbReference type="ARBA" id="ARBA00023004"/>
    </source>
</evidence>
<name>A0A1X9N891_9GAMM</name>
<dbReference type="Proteomes" id="UP000193450">
    <property type="component" value="Chromosome"/>
</dbReference>
<evidence type="ECO:0008006" key="17">
    <source>
        <dbReference type="Google" id="ProtNLM"/>
    </source>
</evidence>
<keyword evidence="7" id="KW-0406">Ion transport</keyword>
<keyword evidence="16" id="KW-1185">Reference proteome</keyword>
<evidence type="ECO:0000256" key="3">
    <source>
        <dbReference type="ARBA" id="ARBA00022452"/>
    </source>
</evidence>
<dbReference type="Pfam" id="PF00593">
    <property type="entry name" value="TonB_dep_Rec_b-barrel"/>
    <property type="match status" value="1"/>
</dbReference>
<keyword evidence="3 11" id="KW-1134">Transmembrane beta strand</keyword>
<feature type="domain" description="TonB-dependent receptor-like beta-barrel" evidence="13">
    <location>
        <begin position="282"/>
        <end position="691"/>
    </location>
</feature>
<dbReference type="GO" id="GO:0006826">
    <property type="term" value="P:iron ion transport"/>
    <property type="evidence" value="ECO:0007669"/>
    <property type="project" value="UniProtKB-KW"/>
</dbReference>
<evidence type="ECO:0000313" key="15">
    <source>
        <dbReference type="EMBL" id="ARN74280.1"/>
    </source>
</evidence>
<evidence type="ECO:0000259" key="14">
    <source>
        <dbReference type="Pfam" id="PF07715"/>
    </source>
</evidence>
<organism evidence="15 16">
    <name type="scientific">Oceanicoccus sagamiensis</name>
    <dbReference type="NCBI Taxonomy" id="716816"/>
    <lineage>
        <taxon>Bacteria</taxon>
        <taxon>Pseudomonadati</taxon>
        <taxon>Pseudomonadota</taxon>
        <taxon>Gammaproteobacteria</taxon>
        <taxon>Cellvibrionales</taxon>
        <taxon>Spongiibacteraceae</taxon>
        <taxon>Oceanicoccus</taxon>
    </lineage>
</organism>
<feature type="domain" description="TonB-dependent receptor plug" evidence="14">
    <location>
        <begin position="10"/>
        <end position="117"/>
    </location>
</feature>
<comment type="subcellular location">
    <subcellularLocation>
        <location evidence="1 11">Cell outer membrane</location>
        <topology evidence="1 11">Multi-pass membrane protein</topology>
    </subcellularLocation>
</comment>
<dbReference type="InterPro" id="IPR000531">
    <property type="entry name" value="Beta-barrel_TonB"/>
</dbReference>
<comment type="similarity">
    <text evidence="11 12">Belongs to the TonB-dependent receptor family.</text>
</comment>
<sequence length="730" mass="80611">MTAQKRVETQQEISAAFSVFSGDTLEKTGWTDVSDMATTVTSMEVVGTTKSRTNVYIRGIGTNKYDIGTEGSIGVFLDGVYVPRFSSVMQNLIDIERIEVLRGPQGTLYGRNTIGGAISVYTAEPSEEFTGKFIAGVANEDSYDANAVLSGPLIKDQLLGYIALSTREIGGFREDSISGKEDDFSATSIRTKLRYIATDELTMDLMADYSDEEGDAFLGEPIFDPNDPSLFALSPLISPADIAAYKERESQDMFENEQTIPGATDIEATQIAWVTNWAGEDLSADAVLAYRDEEAEELADTDRYPYDVYIQDSLQESQTTSLEFKLSSEYGGAYSMDDKVEWLTGFFLYEDDADRTDAVTFGPDSIFSGLNLLSQIPGICTPTPMLPTDIPCVPGGLFGLAPYPTSTTVDLQTSSWAVFGQATYAINEQLSLTLGIRHSEDTKEFTYENTAPLTPGFIAQNFSFDDEIDFESTDPKVVLEWAPESQEDMMLYISYQQGYKSGGIQFITSDEALAQQSFDKETLVATEAGLKSRWLDQRLQVNASVFHYDYEDQQIDGLFDGVLVTSNAGESTIDGLEVDVQYQAGANLLLQASYSYLDAVFEEYIEASTGTDYSGRTLPASPENSVWLSAEYTHESFRGWEGSLRADYSWRDDQTFTPNGTLVQEDYAIVNIGYTSISPDEVWKVRVYCSNCTDEEYFTASIPLSGTLHEVASTGDLRRYGLSVTYQFGS</sequence>
<dbReference type="EMBL" id="CP019343">
    <property type="protein sequence ID" value="ARN74280.1"/>
    <property type="molecule type" value="Genomic_DNA"/>
</dbReference>
<dbReference type="SUPFAM" id="SSF56935">
    <property type="entry name" value="Porins"/>
    <property type="match status" value="1"/>
</dbReference>
<gene>
    <name evidence="15" type="ORF">BST96_09185</name>
</gene>